<proteinExistence type="predicted"/>
<dbReference type="Proteomes" id="UP000615760">
    <property type="component" value="Unassembled WGS sequence"/>
</dbReference>
<reference evidence="2" key="1">
    <citation type="journal article" date="2019" name="Int. J. Syst. Evol. Microbiol.">
        <title>The Global Catalogue of Microorganisms (GCM) 10K type strain sequencing project: providing services to taxonomists for standard genome sequencing and annotation.</title>
        <authorList>
            <consortium name="The Broad Institute Genomics Platform"/>
            <consortium name="The Broad Institute Genome Sequencing Center for Infectious Disease"/>
            <person name="Wu L."/>
            <person name="Ma J."/>
        </authorList>
    </citation>
    <scope>NUCLEOTIDE SEQUENCE [LARGE SCALE GENOMIC DNA]</scope>
    <source>
        <strain evidence="2">CGMCC 1.15461</strain>
    </source>
</reference>
<dbReference type="InterPro" id="IPR025345">
    <property type="entry name" value="DUF4249"/>
</dbReference>
<dbReference type="PROSITE" id="PS51257">
    <property type="entry name" value="PROKAR_LIPOPROTEIN"/>
    <property type="match status" value="1"/>
</dbReference>
<dbReference type="EMBL" id="BMJE01000001">
    <property type="protein sequence ID" value="GGB67869.1"/>
    <property type="molecule type" value="Genomic_DNA"/>
</dbReference>
<protein>
    <recommendedName>
        <fullName evidence="3">DUF4249 domain-containing protein</fullName>
    </recommendedName>
</protein>
<organism evidence="1 2">
    <name type="scientific">Flavobacterium suaedae</name>
    <dbReference type="NCBI Taxonomy" id="1767027"/>
    <lineage>
        <taxon>Bacteria</taxon>
        <taxon>Pseudomonadati</taxon>
        <taxon>Bacteroidota</taxon>
        <taxon>Flavobacteriia</taxon>
        <taxon>Flavobacteriales</taxon>
        <taxon>Flavobacteriaceae</taxon>
        <taxon>Flavobacterium</taxon>
    </lineage>
</organism>
<keyword evidence="2" id="KW-1185">Reference proteome</keyword>
<evidence type="ECO:0000313" key="2">
    <source>
        <dbReference type="Proteomes" id="UP000615760"/>
    </source>
</evidence>
<accession>A0ABQ1JJX2</accession>
<dbReference type="Pfam" id="PF14054">
    <property type="entry name" value="DUF4249"/>
    <property type="match status" value="1"/>
</dbReference>
<evidence type="ECO:0008006" key="3">
    <source>
        <dbReference type="Google" id="ProtNLM"/>
    </source>
</evidence>
<evidence type="ECO:0000313" key="1">
    <source>
        <dbReference type="EMBL" id="GGB67869.1"/>
    </source>
</evidence>
<sequence length="272" mass="30780">MKNIKYILLIITGIFFTACTDVVDVDLETGPTRLVVDAQLQWLKGTDGSEQVIKLSTTTGYYEQEIPVVTNATVFITNSEGTVFTFNENNGTGNYICNNFIPVIGEEYTLTVEYNEETYVGTETLYAVSEISEIVQDNEGGFGGDDIEVRIKWMDNPDEINYYMVRFDTDRLPYPDYDVMDDEFFQGNEMFTFIDDEDFEAGDVVDMKLYGISEQYFNYMMTLLGVTEGGGSPFQTPPVGVRGNMVNIDNEDNFPVGYFSITETDKTSYTIQ</sequence>
<dbReference type="RefSeq" id="WP_188619631.1">
    <property type="nucleotide sequence ID" value="NZ_BMJE01000001.1"/>
</dbReference>
<name>A0ABQ1JJX2_9FLAO</name>
<gene>
    <name evidence="1" type="ORF">GCM10007424_04820</name>
</gene>
<comment type="caution">
    <text evidence="1">The sequence shown here is derived from an EMBL/GenBank/DDBJ whole genome shotgun (WGS) entry which is preliminary data.</text>
</comment>